<keyword evidence="1" id="KW-0862">Zinc</keyword>
<dbReference type="AlphaFoldDB" id="A0A7W7T5G3"/>
<evidence type="ECO:0000259" key="3">
    <source>
        <dbReference type="Pfam" id="PF26607"/>
    </source>
</evidence>
<keyword evidence="5" id="KW-1185">Reference proteome</keyword>
<dbReference type="Pfam" id="PF02585">
    <property type="entry name" value="PIG-L"/>
    <property type="match status" value="1"/>
</dbReference>
<name>A0A7W7T5G3_9PSEU</name>
<dbReference type="SUPFAM" id="SSF89372">
    <property type="entry name" value="Fucose-specific lectin"/>
    <property type="match status" value="1"/>
</dbReference>
<evidence type="ECO:0000313" key="5">
    <source>
        <dbReference type="Proteomes" id="UP000542674"/>
    </source>
</evidence>
<reference evidence="4 5" key="1">
    <citation type="submission" date="2020-08" db="EMBL/GenBank/DDBJ databases">
        <title>Sequencing the genomes of 1000 actinobacteria strains.</title>
        <authorList>
            <person name="Klenk H.-P."/>
        </authorList>
    </citation>
    <scope>NUCLEOTIDE SEQUENCE [LARGE SCALE GENOMIC DNA]</scope>
    <source>
        <strain evidence="4 5">DSM 45084</strain>
    </source>
</reference>
<dbReference type="InterPro" id="IPR024078">
    <property type="entry name" value="LmbE-like_dom_sf"/>
</dbReference>
<comment type="caution">
    <text evidence="4">The sequence shown here is derived from an EMBL/GenBank/DDBJ whole genome shotgun (WGS) entry which is preliminary data.</text>
</comment>
<feature type="signal peptide" evidence="2">
    <location>
        <begin position="1"/>
        <end position="28"/>
    </location>
</feature>
<dbReference type="SUPFAM" id="SSF102588">
    <property type="entry name" value="LmbE-like"/>
    <property type="match status" value="1"/>
</dbReference>
<feature type="chain" id="PRO_5031482822" evidence="2">
    <location>
        <begin position="29"/>
        <end position="690"/>
    </location>
</feature>
<feature type="domain" description="PLL-like beta propeller" evidence="3">
    <location>
        <begin position="311"/>
        <end position="556"/>
    </location>
</feature>
<dbReference type="RefSeq" id="WP_312865744.1">
    <property type="nucleotide sequence ID" value="NZ_BAABAI010000037.1"/>
</dbReference>
<sequence length="690" mass="73907">MKKKLMCAMAISGVVLSLLPAAGVPALAQVASPDPVIVQVVAHEDDDILFMNPDLQNSVRVGRPVKTIFVTAGENEYGPGEHGTLPGRDRCKRGENLVREEYAYCRQRGAMAAYALMADQADEWDHGTLSVATGAGPVVVDQYTLRGRPEVALVFLNLPEYADVHDDVAPPGGASLVRLWERTASANTVLTWGTLAGRYTYDHDRLVDVLRGLFDHYLPTVIRVQDPEPDPRYRGDHGDHVHTARFAGEAAKAHTDATGRQGVDLINYRDYNISDSQMNLSGHPELPDGSRGQKAATFFAYTGWDTFTAENDSGYLAWTQRMYHRYPTGTTWVGANADGRLQAFAVLSGRLVTWYQRGDGEFGPGEVMVTPWRLLPGVTVNRNADGRLQVFARRADNHEIVTTWQVSVNGVFSHQWGSMGNPNAGTDSAAQVGAPVSILGPDGLLRLAVKNGGGGVSLISQQIANGAWNTGWADLGGGPGVQDPVALAIDRTNGVNVFAYAINGTVGVIQHWRAAAGQDYAQQPNLAGFEPSGPPAVAHNKDGRLDVFYRLASNNANDFAGMVGHTWQRSDESFSPTGEQIGGHGGVGAVAVSEAPGPWADSAQIPDARILVFTGNGGSGQSMTRQNEPDQGYTGSWDDLGSAHIAQPAAGVDRNGCVYSFAMTDAGSLTVRNQTTCTGAAPLDRYREIE</sequence>
<evidence type="ECO:0000256" key="2">
    <source>
        <dbReference type="SAM" id="SignalP"/>
    </source>
</evidence>
<organism evidence="4 5">
    <name type="scientific">Saccharothrix violaceirubra</name>
    <dbReference type="NCBI Taxonomy" id="413306"/>
    <lineage>
        <taxon>Bacteria</taxon>
        <taxon>Bacillati</taxon>
        <taxon>Actinomycetota</taxon>
        <taxon>Actinomycetes</taxon>
        <taxon>Pseudonocardiales</taxon>
        <taxon>Pseudonocardiaceae</taxon>
        <taxon>Saccharothrix</taxon>
    </lineage>
</organism>
<dbReference type="PANTHER" id="PTHR12993:SF11">
    <property type="entry name" value="N-ACETYLGLUCOSAMINYL-PHOSPHATIDYLINOSITOL DE-N-ACETYLASE"/>
    <property type="match status" value="1"/>
</dbReference>
<dbReference type="Pfam" id="PF26607">
    <property type="entry name" value="DUF8189"/>
    <property type="match status" value="1"/>
</dbReference>
<dbReference type="PANTHER" id="PTHR12993">
    <property type="entry name" value="N-ACETYLGLUCOSAMINYL-PHOSPHATIDYLINOSITOL DE-N-ACETYLASE-RELATED"/>
    <property type="match status" value="1"/>
</dbReference>
<proteinExistence type="predicted"/>
<keyword evidence="2" id="KW-0732">Signal</keyword>
<evidence type="ECO:0000313" key="4">
    <source>
        <dbReference type="EMBL" id="MBB4966922.1"/>
    </source>
</evidence>
<dbReference type="Proteomes" id="UP000542674">
    <property type="component" value="Unassembled WGS sequence"/>
</dbReference>
<dbReference type="GO" id="GO:0016811">
    <property type="term" value="F:hydrolase activity, acting on carbon-nitrogen (but not peptide) bonds, in linear amides"/>
    <property type="evidence" value="ECO:0007669"/>
    <property type="project" value="TreeGrafter"/>
</dbReference>
<protein>
    <submittedName>
        <fullName evidence="4">LmbE family N-acetylglucosaminyl deacetylase</fullName>
    </submittedName>
</protein>
<gene>
    <name evidence="4" type="ORF">F4559_004281</name>
</gene>
<dbReference type="InterPro" id="IPR058502">
    <property type="entry name" value="PLL-like_beta-prop"/>
</dbReference>
<dbReference type="InterPro" id="IPR003737">
    <property type="entry name" value="GlcNAc_PI_deacetylase-related"/>
</dbReference>
<dbReference type="GO" id="GO:0016137">
    <property type="term" value="P:glycoside metabolic process"/>
    <property type="evidence" value="ECO:0007669"/>
    <property type="project" value="UniProtKB-ARBA"/>
</dbReference>
<dbReference type="Gene3D" id="3.40.50.10320">
    <property type="entry name" value="LmbE-like"/>
    <property type="match status" value="1"/>
</dbReference>
<dbReference type="EMBL" id="JACHJS010000001">
    <property type="protein sequence ID" value="MBB4966922.1"/>
    <property type="molecule type" value="Genomic_DNA"/>
</dbReference>
<evidence type="ECO:0000256" key="1">
    <source>
        <dbReference type="ARBA" id="ARBA00022833"/>
    </source>
</evidence>
<accession>A0A7W7T5G3</accession>